<feature type="chain" id="PRO_5036490344" evidence="1">
    <location>
        <begin position="23"/>
        <end position="211"/>
    </location>
</feature>
<dbReference type="AlphaFoldDB" id="A0A8X7XWW2"/>
<organism evidence="2 3">
    <name type="scientific">Populus tomentosa</name>
    <name type="common">Chinese white poplar</name>
    <dbReference type="NCBI Taxonomy" id="118781"/>
    <lineage>
        <taxon>Eukaryota</taxon>
        <taxon>Viridiplantae</taxon>
        <taxon>Streptophyta</taxon>
        <taxon>Embryophyta</taxon>
        <taxon>Tracheophyta</taxon>
        <taxon>Spermatophyta</taxon>
        <taxon>Magnoliopsida</taxon>
        <taxon>eudicotyledons</taxon>
        <taxon>Gunneridae</taxon>
        <taxon>Pentapetalae</taxon>
        <taxon>rosids</taxon>
        <taxon>fabids</taxon>
        <taxon>Malpighiales</taxon>
        <taxon>Salicaceae</taxon>
        <taxon>Saliceae</taxon>
        <taxon>Populus</taxon>
    </lineage>
</organism>
<dbReference type="Proteomes" id="UP000886885">
    <property type="component" value="Chromosome 19A"/>
</dbReference>
<keyword evidence="3" id="KW-1185">Reference proteome</keyword>
<comment type="caution">
    <text evidence="2">The sequence shown here is derived from an EMBL/GenBank/DDBJ whole genome shotgun (WGS) entry which is preliminary data.</text>
</comment>
<name>A0A8X7XWW2_POPTO</name>
<evidence type="ECO:0000313" key="2">
    <source>
        <dbReference type="EMBL" id="KAG6738347.1"/>
    </source>
</evidence>
<reference evidence="2" key="1">
    <citation type="journal article" date="2020" name="bioRxiv">
        <title>Hybrid origin of Populus tomentosa Carr. identified through genome sequencing and phylogenomic analysis.</title>
        <authorList>
            <person name="An X."/>
            <person name="Gao K."/>
            <person name="Chen Z."/>
            <person name="Li J."/>
            <person name="Yang X."/>
            <person name="Yang X."/>
            <person name="Zhou J."/>
            <person name="Guo T."/>
            <person name="Zhao T."/>
            <person name="Huang S."/>
            <person name="Miao D."/>
            <person name="Khan W.U."/>
            <person name="Rao P."/>
            <person name="Ye M."/>
            <person name="Lei B."/>
            <person name="Liao W."/>
            <person name="Wang J."/>
            <person name="Ji L."/>
            <person name="Li Y."/>
            <person name="Guo B."/>
            <person name="Mustafa N.S."/>
            <person name="Li S."/>
            <person name="Yun Q."/>
            <person name="Keller S.R."/>
            <person name="Mao J."/>
            <person name="Zhang R."/>
            <person name="Strauss S.H."/>
        </authorList>
    </citation>
    <scope>NUCLEOTIDE SEQUENCE</scope>
    <source>
        <strain evidence="2">GM15</strain>
        <tissue evidence="2">Leaf</tissue>
    </source>
</reference>
<evidence type="ECO:0000313" key="3">
    <source>
        <dbReference type="Proteomes" id="UP000886885"/>
    </source>
</evidence>
<accession>A0A8X7XWW2</accession>
<dbReference type="EMBL" id="JAAWWB010000037">
    <property type="protein sequence ID" value="KAG6738347.1"/>
    <property type="molecule type" value="Genomic_DNA"/>
</dbReference>
<protein>
    <submittedName>
        <fullName evidence="2">Uncharacterized protein</fullName>
    </submittedName>
</protein>
<sequence>MGAISSLLCFFFIHFLLLSSHSSYICKALEWSSSDAISSNDFPNYKGADPTFIKRIVDTGAANVIYLSPGAEELNELPVIRKCVMEYRQNSPVVKKDTLLFVKIFSPSPVWGGNKFNPALHLVQIGFCSSKAETTDTSTRKPFPMIVRNEVPNINSTESGSSQRDMDPRHHKIPYFVVSSGRKGSATAVPYLQKLEKDIFLNKIPSGKGQH</sequence>
<gene>
    <name evidence="2" type="ORF">POTOM_057960</name>
</gene>
<feature type="signal peptide" evidence="1">
    <location>
        <begin position="1"/>
        <end position="22"/>
    </location>
</feature>
<proteinExistence type="predicted"/>
<evidence type="ECO:0000256" key="1">
    <source>
        <dbReference type="SAM" id="SignalP"/>
    </source>
</evidence>
<keyword evidence="1" id="KW-0732">Signal</keyword>